<proteinExistence type="predicted"/>
<sequence length="233" mass="25103">MADDLLDRHNDASHRARYDVWSAWGTVGTHVVAPIVNPAFMGGTRWPGLRQAHLVVRRDGAVLVASDGLADPAEWSDADPTNGLGVEAYAITGDDIGDSVDVMRVGVSWLGAMVRTVSNTLAAEGWPLIDALTRYRIMTIGLTDILGAERERWVDDGGMSVAMLGLTDPEIADVVPGPLSPIRFLNVKLLTRQEADFCVEDERGSAAARAELARRFAAQGNVLRSSLARESVI</sequence>
<keyword evidence="2" id="KW-1185">Reference proteome</keyword>
<protein>
    <recommendedName>
        <fullName evidence="3">Suppressor of fused protein (SUFU)</fullName>
    </recommendedName>
</protein>
<dbReference type="RefSeq" id="WP_204004456.1">
    <property type="nucleotide sequence ID" value="NZ_BOPG01000051.1"/>
</dbReference>
<name>A0A8J4E3V0_9ACTN</name>
<dbReference type="EMBL" id="BOPG01000051">
    <property type="protein sequence ID" value="GIJ60328.1"/>
    <property type="molecule type" value="Genomic_DNA"/>
</dbReference>
<organism evidence="1 2">
    <name type="scientific">Virgisporangium aurantiacum</name>
    <dbReference type="NCBI Taxonomy" id="175570"/>
    <lineage>
        <taxon>Bacteria</taxon>
        <taxon>Bacillati</taxon>
        <taxon>Actinomycetota</taxon>
        <taxon>Actinomycetes</taxon>
        <taxon>Micromonosporales</taxon>
        <taxon>Micromonosporaceae</taxon>
        <taxon>Virgisporangium</taxon>
    </lineage>
</organism>
<reference evidence="1" key="1">
    <citation type="submission" date="2021-01" db="EMBL/GenBank/DDBJ databases">
        <title>Whole genome shotgun sequence of Virgisporangium aurantiacum NBRC 16421.</title>
        <authorList>
            <person name="Komaki H."/>
            <person name="Tamura T."/>
        </authorList>
    </citation>
    <scope>NUCLEOTIDE SEQUENCE</scope>
    <source>
        <strain evidence="1">NBRC 16421</strain>
    </source>
</reference>
<evidence type="ECO:0000313" key="2">
    <source>
        <dbReference type="Proteomes" id="UP000612585"/>
    </source>
</evidence>
<evidence type="ECO:0008006" key="3">
    <source>
        <dbReference type="Google" id="ProtNLM"/>
    </source>
</evidence>
<evidence type="ECO:0000313" key="1">
    <source>
        <dbReference type="EMBL" id="GIJ60328.1"/>
    </source>
</evidence>
<accession>A0A8J4E3V0</accession>
<dbReference type="Proteomes" id="UP000612585">
    <property type="component" value="Unassembled WGS sequence"/>
</dbReference>
<gene>
    <name evidence="1" type="ORF">Vau01_078440</name>
</gene>
<comment type="caution">
    <text evidence="1">The sequence shown here is derived from an EMBL/GenBank/DDBJ whole genome shotgun (WGS) entry which is preliminary data.</text>
</comment>
<dbReference type="AlphaFoldDB" id="A0A8J4E3V0"/>